<organism evidence="1 2">
    <name type="scientific">Francisella orientalis</name>
    <dbReference type="NCBI Taxonomy" id="299583"/>
    <lineage>
        <taxon>Bacteria</taxon>
        <taxon>Pseudomonadati</taxon>
        <taxon>Pseudomonadota</taxon>
        <taxon>Gammaproteobacteria</taxon>
        <taxon>Thiotrichales</taxon>
        <taxon>Francisellaceae</taxon>
        <taxon>Francisella</taxon>
    </lineage>
</organism>
<comment type="caution">
    <text evidence="1">The sequence shown here is derived from an EMBL/GenBank/DDBJ whole genome shotgun (WGS) entry which is preliminary data.</text>
</comment>
<accession>A0AAW9YNK3</accession>
<evidence type="ECO:0000313" key="2">
    <source>
        <dbReference type="Proteomes" id="UP000774689"/>
    </source>
</evidence>
<reference evidence="1" key="1">
    <citation type="journal article" date="2020" name="Int. J. Syst. Evol. Microbiol.">
        <title>Reclassification of Francisella noatunensis subsp. orientalis Ottem et al. 2009 as Francisella orientalis sp. nov., Francisella noatunensis subsp. chilensis subsp. nov. and emended description of Francisella noatunensis.</title>
        <authorList>
            <person name="Ramirez-Paredes J.G."/>
            <person name="Larsson P."/>
            <person name="Thompson K.D."/>
            <person name="Penman D.J."/>
            <person name="Busse H.J."/>
            <person name="Ohrman C."/>
            <person name="Sjodin A."/>
            <person name="Soto E."/>
            <person name="Richards R.H."/>
            <person name="Adams A."/>
            <person name="Colquhoun D.J."/>
        </authorList>
    </citation>
    <scope>NUCLEOTIDE SEQUENCE</scope>
    <source>
        <strain evidence="1">LADL-07285A</strain>
    </source>
</reference>
<dbReference type="EMBL" id="QPQM01000001">
    <property type="protein sequence ID" value="NIY56231.1"/>
    <property type="molecule type" value="Genomic_DNA"/>
</dbReference>
<dbReference type="AlphaFoldDB" id="A0AAW9YNK3"/>
<name>A0AAW9YNK3_9GAMM</name>
<evidence type="ECO:0008006" key="3">
    <source>
        <dbReference type="Google" id="ProtNLM"/>
    </source>
</evidence>
<sequence>MCDQRRRRISRLDRNLALQDFVVTKLICHGWTPEQIAAWLKYQQKELTYVSHETIYRWIYAPFSAPITNLETGFAKAQ</sequence>
<dbReference type="Proteomes" id="UP000774689">
    <property type="component" value="Unassembled WGS sequence"/>
</dbReference>
<evidence type="ECO:0000313" key="1">
    <source>
        <dbReference type="EMBL" id="NIY56231.1"/>
    </source>
</evidence>
<proteinExistence type="predicted"/>
<gene>
    <name evidence="1" type="ORF">CHQ83_02120</name>
</gene>
<protein>
    <recommendedName>
        <fullName evidence="3">Transposase</fullName>
    </recommendedName>
</protein>